<dbReference type="SUPFAM" id="SSF55486">
    <property type="entry name" value="Metalloproteases ('zincins'), catalytic domain"/>
    <property type="match status" value="1"/>
</dbReference>
<keyword evidence="4" id="KW-0732">Signal</keyword>
<dbReference type="EMBL" id="HBDT01082933">
    <property type="protein sequence ID" value="CAD8014584.1"/>
    <property type="molecule type" value="Transcribed_RNA"/>
</dbReference>
<dbReference type="GO" id="GO:0006509">
    <property type="term" value="P:membrane protein ectodomain proteolysis"/>
    <property type="evidence" value="ECO:0007669"/>
    <property type="project" value="TreeGrafter"/>
</dbReference>
<dbReference type="AlphaFoldDB" id="A0A7R9S6Y2"/>
<reference evidence="6" key="1">
    <citation type="submission" date="2019-11" db="EMBL/GenBank/DDBJ databases">
        <authorList>
            <person name="Li R."/>
            <person name="Bekaert M."/>
        </authorList>
    </citation>
    <scope>NUCLEOTIDE SEQUENCE</scope>
</reference>
<dbReference type="PROSITE" id="PS50215">
    <property type="entry name" value="ADAM_MEPRO"/>
    <property type="match status" value="1"/>
</dbReference>
<keyword evidence="1" id="KW-0482">Metalloprotease</keyword>
<protein>
    <recommendedName>
        <fullName evidence="5">Peptidase M12B domain-containing protein</fullName>
    </recommendedName>
</protein>
<evidence type="ECO:0000256" key="2">
    <source>
        <dbReference type="PROSITE-ProRule" id="PRU00276"/>
    </source>
</evidence>
<feature type="compositionally biased region" description="Polar residues" evidence="3">
    <location>
        <begin position="217"/>
        <end position="230"/>
    </location>
</feature>
<feature type="domain" description="Peptidase M12B" evidence="5">
    <location>
        <begin position="308"/>
        <end position="523"/>
    </location>
</feature>
<feature type="binding site" evidence="2">
    <location>
        <position position="461"/>
    </location>
    <ligand>
        <name>Zn(2+)</name>
        <dbReference type="ChEBI" id="CHEBI:29105"/>
        <note>catalytic</note>
    </ligand>
</feature>
<organism evidence="6">
    <name type="scientific">Argulus foliaceus</name>
    <dbReference type="NCBI Taxonomy" id="509924"/>
    <lineage>
        <taxon>Eukaryota</taxon>
        <taxon>Metazoa</taxon>
        <taxon>Ecdysozoa</taxon>
        <taxon>Arthropoda</taxon>
        <taxon>Crustacea</taxon>
        <taxon>Oligostraca</taxon>
        <taxon>Ichthyostraca</taxon>
        <taxon>Branchiura</taxon>
        <taxon>Arguloida</taxon>
        <taxon>Argulidae</taxon>
        <taxon>Argulus</taxon>
    </lineage>
</organism>
<name>A0A7R9S6Y2_9CRUS</name>
<keyword evidence="2" id="KW-0479">Metal-binding</keyword>
<keyword evidence="1" id="KW-0378">Hydrolase</keyword>
<dbReference type="Gene3D" id="3.40.390.10">
    <property type="entry name" value="Collagenase (Catalytic Domain)"/>
    <property type="match status" value="1"/>
</dbReference>
<evidence type="ECO:0000256" key="3">
    <source>
        <dbReference type="SAM" id="MobiDB-lite"/>
    </source>
</evidence>
<sequence>MFVAIVITLSLALDPALGVIFQNKQYAAVSIFEDRQLDETIVHATITQNGETMKYQLRSLGHAIPDDFANVMQVKKSDGSYMFTKNVEALTTSEIQERLYADESGASVLMVDKSEGKTKLTGFLSPTLGIHHEVEERGLDQDVRHYTFEMPLELQKMAGKDYIKITERAMDKTKDDPSLQIEERVYTRFGNYGPQPQRGPATSRFQSSPGSFASSSTRTVGSTNQGNTKPANKNNVGNKNVGASKPKPAGNNKAANVGANKSKSASNNKEANVEASRSNNANNNKRSGGGGKVSAGATPLKGGKSEYPEIEVFVLYDEQAVANIKKAKMDPTTFFAACMGYTLMRYKSVKSFKIDVLYIGLGLLHKDTTSRIFGFAKNPMGDQSLNKFAELKRSDSKLFPPADVLVYATGIDMATVSGGRMTLDLRGIAFFKAVCKEINLALVEVNGDFTNFNTYPHELAHSLGSPHDGEGNSGTGSCLQMEGHIMSYEFSKAKDKLLFSDCSEKTMKDHLFSENAQCVFERSAKQTLSVIEGDYASLLDYETNCRMKFPNYAHLKIVPFLEGYDSFPKIQRKTCDNTVCFFDKAGGMSMAALNTVPYEGSLCAPNKYCKGGVCQ</sequence>
<gene>
    <name evidence="6" type="ORF">AFOL1_LOCUS82938</name>
</gene>
<dbReference type="PANTHER" id="PTHR11905">
    <property type="entry name" value="ADAM A DISINTEGRIN AND METALLOPROTEASE DOMAIN"/>
    <property type="match status" value="1"/>
</dbReference>
<comment type="caution">
    <text evidence="2">Lacks conserved residue(s) required for the propagation of feature annotation.</text>
</comment>
<evidence type="ECO:0000259" key="5">
    <source>
        <dbReference type="PROSITE" id="PS50215"/>
    </source>
</evidence>
<evidence type="ECO:0000313" key="6">
    <source>
        <dbReference type="EMBL" id="CAD8014584.1"/>
    </source>
</evidence>
<feature type="signal peptide" evidence="4">
    <location>
        <begin position="1"/>
        <end position="18"/>
    </location>
</feature>
<dbReference type="GO" id="GO:0004222">
    <property type="term" value="F:metalloendopeptidase activity"/>
    <property type="evidence" value="ECO:0007669"/>
    <property type="project" value="InterPro"/>
</dbReference>
<dbReference type="GO" id="GO:0046872">
    <property type="term" value="F:metal ion binding"/>
    <property type="evidence" value="ECO:0007669"/>
    <property type="project" value="UniProtKB-KW"/>
</dbReference>
<accession>A0A7R9S6Y2</accession>
<proteinExistence type="predicted"/>
<feature type="binding site" evidence="2">
    <location>
        <position position="467"/>
    </location>
    <ligand>
        <name>Zn(2+)</name>
        <dbReference type="ChEBI" id="CHEBI:29105"/>
        <note>catalytic</note>
    </ligand>
</feature>
<dbReference type="InterPro" id="IPR001590">
    <property type="entry name" value="Peptidase_M12B"/>
</dbReference>
<dbReference type="InterPro" id="IPR024079">
    <property type="entry name" value="MetalloPept_cat_dom_sf"/>
</dbReference>
<keyword evidence="2" id="KW-0862">Zinc</keyword>
<feature type="region of interest" description="Disordered" evidence="3">
    <location>
        <begin position="189"/>
        <end position="301"/>
    </location>
</feature>
<dbReference type="PANTHER" id="PTHR11905:SF159">
    <property type="entry name" value="ADAM METALLOPROTEASE"/>
    <property type="match status" value="1"/>
</dbReference>
<evidence type="ECO:0000256" key="1">
    <source>
        <dbReference type="ARBA" id="ARBA00023049"/>
    </source>
</evidence>
<evidence type="ECO:0000256" key="4">
    <source>
        <dbReference type="SAM" id="SignalP"/>
    </source>
</evidence>
<feature type="chain" id="PRO_5031436444" description="Peptidase M12B domain-containing protein" evidence="4">
    <location>
        <begin position="19"/>
        <end position="615"/>
    </location>
</feature>
<feature type="active site" evidence="2">
    <location>
        <position position="458"/>
    </location>
</feature>
<dbReference type="Pfam" id="PF01421">
    <property type="entry name" value="Reprolysin"/>
    <property type="match status" value="1"/>
</dbReference>
<feature type="binding site" evidence="2">
    <location>
        <position position="457"/>
    </location>
    <ligand>
        <name>Zn(2+)</name>
        <dbReference type="ChEBI" id="CHEBI:29105"/>
        <note>catalytic</note>
    </ligand>
</feature>
<feature type="compositionally biased region" description="Low complexity" evidence="3">
    <location>
        <begin position="203"/>
        <end position="216"/>
    </location>
</feature>
<keyword evidence="1" id="KW-0645">Protease</keyword>
<feature type="compositionally biased region" description="Low complexity" evidence="3">
    <location>
        <begin position="231"/>
        <end position="286"/>
    </location>
</feature>